<keyword evidence="13" id="KW-1185">Reference proteome</keyword>
<dbReference type="Pfam" id="PF00266">
    <property type="entry name" value="Aminotran_5"/>
    <property type="match status" value="1"/>
</dbReference>
<dbReference type="Gene3D" id="1.10.260.50">
    <property type="match status" value="1"/>
</dbReference>
<dbReference type="Gene3D" id="3.40.640.10">
    <property type="entry name" value="Type I PLP-dependent aspartate aminotransferase-like (Major domain)"/>
    <property type="match status" value="1"/>
</dbReference>
<evidence type="ECO:0000256" key="2">
    <source>
        <dbReference type="ARBA" id="ARBA00003120"/>
    </source>
</evidence>
<evidence type="ECO:0000256" key="4">
    <source>
        <dbReference type="ARBA" id="ARBA00013558"/>
    </source>
</evidence>
<organism evidence="12 13">
    <name type="scientific">Methylocapsa polymorpha</name>
    <dbReference type="NCBI Taxonomy" id="3080828"/>
    <lineage>
        <taxon>Bacteria</taxon>
        <taxon>Pseudomonadati</taxon>
        <taxon>Pseudomonadota</taxon>
        <taxon>Alphaproteobacteria</taxon>
        <taxon>Hyphomicrobiales</taxon>
        <taxon>Beijerinckiaceae</taxon>
        <taxon>Methylocapsa</taxon>
    </lineage>
</organism>
<evidence type="ECO:0000313" key="12">
    <source>
        <dbReference type="EMBL" id="WOJ88857.1"/>
    </source>
</evidence>
<dbReference type="PANTHER" id="PTHR11601:SF34">
    <property type="entry name" value="CYSTEINE DESULFURASE"/>
    <property type="match status" value="1"/>
</dbReference>
<evidence type="ECO:0000256" key="3">
    <source>
        <dbReference type="ARBA" id="ARBA00006490"/>
    </source>
</evidence>
<dbReference type="InterPro" id="IPR015424">
    <property type="entry name" value="PyrdxlP-dep_Trfase"/>
</dbReference>
<evidence type="ECO:0000259" key="11">
    <source>
        <dbReference type="Pfam" id="PF00266"/>
    </source>
</evidence>
<dbReference type="InterPro" id="IPR015422">
    <property type="entry name" value="PyrdxlP-dep_Trfase_small"/>
</dbReference>
<dbReference type="SUPFAM" id="SSF53383">
    <property type="entry name" value="PLP-dependent transferases"/>
    <property type="match status" value="1"/>
</dbReference>
<dbReference type="Gene3D" id="3.90.1150.10">
    <property type="entry name" value="Aspartate Aminotransferase, domain 1"/>
    <property type="match status" value="1"/>
</dbReference>
<dbReference type="RefSeq" id="WP_407338294.1">
    <property type="nucleotide sequence ID" value="NZ_CP136862.1"/>
</dbReference>
<comment type="similarity">
    <text evidence="3">Belongs to the class-V pyridoxal-phosphate-dependent aminotransferase family. NifS/IscS subfamily.</text>
</comment>
<dbReference type="InterPro" id="IPR000192">
    <property type="entry name" value="Aminotrans_V_dom"/>
</dbReference>
<evidence type="ECO:0000256" key="6">
    <source>
        <dbReference type="ARBA" id="ARBA00022723"/>
    </source>
</evidence>
<dbReference type="InterPro" id="IPR015421">
    <property type="entry name" value="PyrdxlP-dep_Trfase_major"/>
</dbReference>
<evidence type="ECO:0000256" key="5">
    <source>
        <dbReference type="ARBA" id="ARBA00022679"/>
    </source>
</evidence>
<accession>A0ABZ0HNI0</accession>
<protein>
    <recommendedName>
        <fullName evidence="4">Cysteine desulfurase</fullName>
    </recommendedName>
</protein>
<keyword evidence="9" id="KW-0411">Iron-sulfur</keyword>
<evidence type="ECO:0000256" key="10">
    <source>
        <dbReference type="ARBA" id="ARBA00050776"/>
    </source>
</evidence>
<keyword evidence="8" id="KW-0408">Iron</keyword>
<comment type="catalytic activity">
    <reaction evidence="10">
        <text>(sulfur carrier)-H + L-cysteine = (sulfur carrier)-SH + L-alanine</text>
        <dbReference type="Rhea" id="RHEA:43892"/>
        <dbReference type="Rhea" id="RHEA-COMP:14737"/>
        <dbReference type="Rhea" id="RHEA-COMP:14739"/>
        <dbReference type="ChEBI" id="CHEBI:29917"/>
        <dbReference type="ChEBI" id="CHEBI:35235"/>
        <dbReference type="ChEBI" id="CHEBI:57972"/>
        <dbReference type="ChEBI" id="CHEBI:64428"/>
        <dbReference type="EC" id="2.8.1.7"/>
    </reaction>
</comment>
<dbReference type="PIRSF" id="PIRSF005572">
    <property type="entry name" value="NifS"/>
    <property type="match status" value="1"/>
</dbReference>
<dbReference type="EMBL" id="CP136862">
    <property type="protein sequence ID" value="WOJ88857.1"/>
    <property type="molecule type" value="Genomic_DNA"/>
</dbReference>
<dbReference type="Proteomes" id="UP001626536">
    <property type="component" value="Chromosome"/>
</dbReference>
<keyword evidence="5" id="KW-0808">Transferase</keyword>
<comment type="function">
    <text evidence="2">Catalyzes the removal of elemental sulfur atoms from cysteine to produce alanine. Seems to participate in the biosynthesis of the nitrogenase metalloclusters by providing the inorganic sulfur required for the Fe-S core formation.</text>
</comment>
<evidence type="ECO:0000256" key="9">
    <source>
        <dbReference type="ARBA" id="ARBA00023014"/>
    </source>
</evidence>
<evidence type="ECO:0000256" key="8">
    <source>
        <dbReference type="ARBA" id="ARBA00023004"/>
    </source>
</evidence>
<reference evidence="12 13" key="1">
    <citation type="submission" date="2023-10" db="EMBL/GenBank/DDBJ databases">
        <title>Novel methanotroph of the genus Methylocapsa from a subarctic wetland.</title>
        <authorList>
            <person name="Belova S.E."/>
            <person name="Oshkin I.Y."/>
            <person name="Miroshnikov K."/>
            <person name="Dedysh S.N."/>
        </authorList>
    </citation>
    <scope>NUCLEOTIDE SEQUENCE [LARGE SCALE GENOMIC DNA]</scope>
    <source>
        <strain evidence="12 13">RX1</strain>
    </source>
</reference>
<proteinExistence type="inferred from homology"/>
<name>A0ABZ0HNI0_9HYPH</name>
<sequence length="398" mass="41170">MPRPRAYLDHNATTPLHPAAREAMCAAFDLRGNASSVHAEGRAARLMIEEARAELAAFVNAPAGNVVFTSGGTEALNLALTPHMQAGGAKAGLFDVLLAGAGEHAAVLAGHRFPAATVELIDLTRDGLFDLEALDRALLRHTGRRVMLALQAANNETGVIQPVAAAAERVHAIGGALVCDAVQAVGKIDCDIARLGADAMVVSAHKFGGPQGVGGLCFASKASHIEEALVRGGGQERGLRAGTENAAGIVGMAAAIRAARTRREQEAAALANWRDRLEADIARAVPGAVFFGAGCARLPNTSCFAVPGIEAQVLLMCLDMEGVAVSSGSACSSGKVKRSHVLAAMGVEPDLARGAIRVSLGWDSRVEDCVMFIRALETAVGVIKARRSKAADGMRRAS</sequence>
<evidence type="ECO:0000256" key="7">
    <source>
        <dbReference type="ARBA" id="ARBA00022898"/>
    </source>
</evidence>
<gene>
    <name evidence="12" type="ORF">RZS28_13710</name>
</gene>
<dbReference type="PANTHER" id="PTHR11601">
    <property type="entry name" value="CYSTEINE DESULFURYLASE FAMILY MEMBER"/>
    <property type="match status" value="1"/>
</dbReference>
<keyword evidence="7" id="KW-0663">Pyridoxal phosphate</keyword>
<dbReference type="InterPro" id="IPR016454">
    <property type="entry name" value="Cysteine_dSase"/>
</dbReference>
<evidence type="ECO:0000256" key="1">
    <source>
        <dbReference type="ARBA" id="ARBA00001933"/>
    </source>
</evidence>
<feature type="domain" description="Aminotransferase class V" evidence="11">
    <location>
        <begin position="7"/>
        <end position="368"/>
    </location>
</feature>
<keyword evidence="6" id="KW-0479">Metal-binding</keyword>
<evidence type="ECO:0000313" key="13">
    <source>
        <dbReference type="Proteomes" id="UP001626536"/>
    </source>
</evidence>
<comment type="cofactor">
    <cofactor evidence="1">
        <name>pyridoxal 5'-phosphate</name>
        <dbReference type="ChEBI" id="CHEBI:597326"/>
    </cofactor>
</comment>